<dbReference type="SMART" id="SM00869">
    <property type="entry name" value="Autotransporter"/>
    <property type="match status" value="1"/>
</dbReference>
<evidence type="ECO:0000313" key="2">
    <source>
        <dbReference type="EMBL" id="SDM97886.1"/>
    </source>
</evidence>
<dbReference type="Proteomes" id="UP000199677">
    <property type="component" value="Unassembled WGS sequence"/>
</dbReference>
<reference evidence="3" key="1">
    <citation type="submission" date="2016-10" db="EMBL/GenBank/DDBJ databases">
        <authorList>
            <person name="Varghese N."/>
            <person name="Submissions S."/>
        </authorList>
    </citation>
    <scope>NUCLEOTIDE SEQUENCE [LARGE SCALE GENOMIC DNA]</scope>
    <source>
        <strain evidence="3">CGMCC 1.6494</strain>
    </source>
</reference>
<evidence type="ECO:0000259" key="1">
    <source>
        <dbReference type="PROSITE" id="PS51208"/>
    </source>
</evidence>
<sequence>MDLVRYDLGDYFDNYPASSETTVSALTAYDISNGYVSISYWNGTELIDCPENCPRVSDLYAYIIGSRTVLVLVDLPPDSKPELVLLTLADIQASLLSTSAGIQSSLSSVSTLVNGAHSRPMSRWVAPGQKTFWVAGDWGNDNNGSRDGTTGLAELGAGYNFGSAQINFSLGKTWADQDLVHSGDLDVDGQYVMVESIFPVSKLNGVYATLGAYRHWADADIQRGYLNMGNPETSSSSPDSRSWGVRGRLDWENAFAVKSARFSPYVDLWYTETKLDSYTESGGSFPARFDRREDDVSELRFGTNMALPIKETGFDFIANLEAARRFEGNAENTTGEVIGLFPFDVDGGEYDRNWLKGGVGVEGNLGNGKVSLMVNGTTEGEFMSSWVAASYQLEF</sequence>
<dbReference type="InterPro" id="IPR036709">
    <property type="entry name" value="Autotransporte_beta_dom_sf"/>
</dbReference>
<feature type="domain" description="Autotransporter" evidence="1">
    <location>
        <begin position="125"/>
        <end position="395"/>
    </location>
</feature>
<organism evidence="2 3">
    <name type="scientific">Vreelandella arcis</name>
    <dbReference type="NCBI Taxonomy" id="416873"/>
    <lineage>
        <taxon>Bacteria</taxon>
        <taxon>Pseudomonadati</taxon>
        <taxon>Pseudomonadota</taxon>
        <taxon>Gammaproteobacteria</taxon>
        <taxon>Oceanospirillales</taxon>
        <taxon>Halomonadaceae</taxon>
        <taxon>Vreelandella</taxon>
    </lineage>
</organism>
<dbReference type="OrthoDB" id="6848220at2"/>
<keyword evidence="3" id="KW-1185">Reference proteome</keyword>
<dbReference type="AlphaFoldDB" id="A0A1G9XN83"/>
<protein>
    <submittedName>
        <fullName evidence="2">Autotransporter beta-domain-containing protein</fullName>
    </submittedName>
</protein>
<dbReference type="Pfam" id="PF03797">
    <property type="entry name" value="Autotransporter"/>
    <property type="match status" value="1"/>
</dbReference>
<evidence type="ECO:0000313" key="3">
    <source>
        <dbReference type="Proteomes" id="UP000199677"/>
    </source>
</evidence>
<proteinExistence type="predicted"/>
<dbReference type="InterPro" id="IPR005546">
    <property type="entry name" value="Autotransporte_beta"/>
</dbReference>
<dbReference type="SUPFAM" id="SSF103515">
    <property type="entry name" value="Autotransporter"/>
    <property type="match status" value="1"/>
</dbReference>
<dbReference type="EMBL" id="FNII01000001">
    <property type="protein sequence ID" value="SDM97886.1"/>
    <property type="molecule type" value="Genomic_DNA"/>
</dbReference>
<name>A0A1G9XN83_9GAMM</name>
<gene>
    <name evidence="2" type="ORF">SAMN04487951_101340</name>
</gene>
<dbReference type="PROSITE" id="PS51208">
    <property type="entry name" value="AUTOTRANSPORTER"/>
    <property type="match status" value="1"/>
</dbReference>
<accession>A0A1G9XN83</accession>
<dbReference type="RefSeq" id="WP_089701839.1">
    <property type="nucleotide sequence ID" value="NZ_FNII01000001.1"/>
</dbReference>
<dbReference type="Gene3D" id="2.40.128.130">
    <property type="entry name" value="Autotransporter beta-domain"/>
    <property type="match status" value="1"/>
</dbReference>